<dbReference type="AlphaFoldDB" id="A0A6H1ZR82"/>
<sequence length="67" mass="7705">MEVLATMKKPFIAENLVHSTKNTPMSGLIEFIETTTVTKHWIYRRSSVKLKPKAERNGKVIHITPKQ</sequence>
<dbReference type="EMBL" id="MT141441">
    <property type="protein sequence ID" value="QJA61450.1"/>
    <property type="molecule type" value="Genomic_DNA"/>
</dbReference>
<gene>
    <name evidence="3" type="ORF">MM415A00525_0010</name>
    <name evidence="2" type="ORF">MM415B00946_0043</name>
    <name evidence="1" type="ORF">TM448A01495_0025</name>
    <name evidence="4" type="ORF">TM448B00765_0040</name>
</gene>
<dbReference type="EMBL" id="MT144156">
    <property type="protein sequence ID" value="QJA49817.1"/>
    <property type="molecule type" value="Genomic_DNA"/>
</dbReference>
<evidence type="ECO:0000313" key="3">
    <source>
        <dbReference type="EMBL" id="QJA81507.1"/>
    </source>
</evidence>
<evidence type="ECO:0000313" key="4">
    <source>
        <dbReference type="EMBL" id="QJH96568.1"/>
    </source>
</evidence>
<reference evidence="1" key="1">
    <citation type="submission" date="2020-03" db="EMBL/GenBank/DDBJ databases">
        <title>The deep terrestrial virosphere.</title>
        <authorList>
            <person name="Holmfeldt K."/>
            <person name="Nilsson E."/>
            <person name="Simone D."/>
            <person name="Lopez-Fernandez M."/>
            <person name="Wu X."/>
            <person name="de Brujin I."/>
            <person name="Lundin D."/>
            <person name="Andersson A."/>
            <person name="Bertilsson S."/>
            <person name="Dopson M."/>
        </authorList>
    </citation>
    <scope>NUCLEOTIDE SEQUENCE</scope>
    <source>
        <strain evidence="3">MM415A00525</strain>
        <strain evidence="2">MM415B00946</strain>
        <strain evidence="1">TM448A01495</strain>
        <strain evidence="4">TM448B00765</strain>
    </source>
</reference>
<dbReference type="EMBL" id="MT142462">
    <property type="protein sequence ID" value="QJA81507.1"/>
    <property type="molecule type" value="Genomic_DNA"/>
</dbReference>
<accession>A0A6H1ZR82</accession>
<name>A0A6H1ZR82_9ZZZZ</name>
<evidence type="ECO:0000313" key="2">
    <source>
        <dbReference type="EMBL" id="QJA61450.1"/>
    </source>
</evidence>
<organism evidence="1">
    <name type="scientific">viral metagenome</name>
    <dbReference type="NCBI Taxonomy" id="1070528"/>
    <lineage>
        <taxon>unclassified sequences</taxon>
        <taxon>metagenomes</taxon>
        <taxon>organismal metagenomes</taxon>
    </lineage>
</organism>
<proteinExistence type="predicted"/>
<dbReference type="EMBL" id="MT144655">
    <property type="protein sequence ID" value="QJH96568.1"/>
    <property type="molecule type" value="Genomic_DNA"/>
</dbReference>
<evidence type="ECO:0000313" key="1">
    <source>
        <dbReference type="EMBL" id="QJA49817.1"/>
    </source>
</evidence>
<protein>
    <submittedName>
        <fullName evidence="1">Uncharacterized protein</fullName>
    </submittedName>
</protein>